<protein>
    <recommendedName>
        <fullName evidence="4">Hydrophobin</fullName>
    </recommendedName>
</protein>
<name>A0A1X6NGX6_9APHY</name>
<accession>A0A1X6NGX6</accession>
<sequence>MHVSNALLAHLVLATLVVAACDSDRPVSLCCRGFGPASSFSYVLQDICDTTVPDQSLDVGAGCESGVPCEGSQYEGLYSVCCAETLYCPSASTDGSYGYNCTGTWVEG</sequence>
<dbReference type="GeneID" id="36325179"/>
<evidence type="ECO:0000313" key="2">
    <source>
        <dbReference type="EMBL" id="OSX67885.1"/>
    </source>
</evidence>
<proteinExistence type="predicted"/>
<feature type="chain" id="PRO_5013344385" description="Hydrophobin" evidence="1">
    <location>
        <begin position="20"/>
        <end position="108"/>
    </location>
</feature>
<dbReference type="RefSeq" id="XP_024344679.1">
    <property type="nucleotide sequence ID" value="XM_024480229.1"/>
</dbReference>
<dbReference type="Proteomes" id="UP000194127">
    <property type="component" value="Unassembled WGS sequence"/>
</dbReference>
<keyword evidence="1" id="KW-0732">Signal</keyword>
<evidence type="ECO:0000313" key="3">
    <source>
        <dbReference type="Proteomes" id="UP000194127"/>
    </source>
</evidence>
<evidence type="ECO:0000256" key="1">
    <source>
        <dbReference type="SAM" id="SignalP"/>
    </source>
</evidence>
<evidence type="ECO:0008006" key="4">
    <source>
        <dbReference type="Google" id="ProtNLM"/>
    </source>
</evidence>
<organism evidence="2 3">
    <name type="scientific">Postia placenta MAD-698-R-SB12</name>
    <dbReference type="NCBI Taxonomy" id="670580"/>
    <lineage>
        <taxon>Eukaryota</taxon>
        <taxon>Fungi</taxon>
        <taxon>Dikarya</taxon>
        <taxon>Basidiomycota</taxon>
        <taxon>Agaricomycotina</taxon>
        <taxon>Agaricomycetes</taxon>
        <taxon>Polyporales</taxon>
        <taxon>Adustoporiaceae</taxon>
        <taxon>Rhodonia</taxon>
    </lineage>
</organism>
<gene>
    <name evidence="2" type="ORF">POSPLADRAFT_1051998</name>
</gene>
<dbReference type="OrthoDB" id="2783307at2759"/>
<reference evidence="2 3" key="1">
    <citation type="submission" date="2017-04" db="EMBL/GenBank/DDBJ databases">
        <title>Genome Sequence of the Model Brown-Rot Fungus Postia placenta SB12.</title>
        <authorList>
            <consortium name="DOE Joint Genome Institute"/>
            <person name="Gaskell J."/>
            <person name="Kersten P."/>
            <person name="Larrondo L.F."/>
            <person name="Canessa P."/>
            <person name="Martinez D."/>
            <person name="Hibbett D."/>
            <person name="Schmoll M."/>
            <person name="Kubicek C.P."/>
            <person name="Martinez A.T."/>
            <person name="Yadav J."/>
            <person name="Master E."/>
            <person name="Magnuson J.K."/>
            <person name="James T."/>
            <person name="Yaver D."/>
            <person name="Berka R."/>
            <person name="Labutti K."/>
            <person name="Lipzen A."/>
            <person name="Aerts A."/>
            <person name="Barry K."/>
            <person name="Henrissat B."/>
            <person name="Blanchette R."/>
            <person name="Grigoriev I."/>
            <person name="Cullen D."/>
        </authorList>
    </citation>
    <scope>NUCLEOTIDE SEQUENCE [LARGE SCALE GENOMIC DNA]</scope>
    <source>
        <strain evidence="2 3">MAD-698-R-SB12</strain>
    </source>
</reference>
<feature type="signal peptide" evidence="1">
    <location>
        <begin position="1"/>
        <end position="19"/>
    </location>
</feature>
<dbReference type="AlphaFoldDB" id="A0A1X6NGX6"/>
<dbReference type="EMBL" id="KZ110591">
    <property type="protein sequence ID" value="OSX67885.1"/>
    <property type="molecule type" value="Genomic_DNA"/>
</dbReference>
<keyword evidence="3" id="KW-1185">Reference proteome</keyword>